<evidence type="ECO:0000259" key="7">
    <source>
        <dbReference type="PROSITE" id="PS50011"/>
    </source>
</evidence>
<feature type="compositionally biased region" description="Basic and acidic residues" evidence="6">
    <location>
        <begin position="43"/>
        <end position="57"/>
    </location>
</feature>
<reference evidence="8 9" key="1">
    <citation type="submission" date="2021-02" db="EMBL/GenBank/DDBJ databases">
        <title>De Novo genome assembly of isolated myxobacteria.</title>
        <authorList>
            <person name="Stevens D.C."/>
        </authorList>
    </citation>
    <scope>NUCLEOTIDE SEQUENCE [LARGE SCALE GENOMIC DNA]</scope>
    <source>
        <strain evidence="8 9">SCHIC003</strain>
    </source>
</reference>
<dbReference type="RefSeq" id="WP_206713626.1">
    <property type="nucleotide sequence ID" value="NZ_CP071091.1"/>
</dbReference>
<dbReference type="InterPro" id="IPR000719">
    <property type="entry name" value="Prot_kinase_dom"/>
</dbReference>
<dbReference type="InterPro" id="IPR011009">
    <property type="entry name" value="Kinase-like_dom_sf"/>
</dbReference>
<sequence>MDIPPVATHLDACEDCRALVAVVAAEDSMTDVNPHSRGSTSSESRETKPSRDLAHELQREGTRLGPYVLRELLGVGGMGVVYAAEDPRLARRVAVKLLRPVPERLEGESRARLSREAQAMARLSHPNVLPVFELGSSEGRDYLVMEWVEGTTLAGWLREKERSWEEVLETFLAAGAGLAAAHREGLVHRDFKPSNVLVGKDGRARVMDFGLARRWRSGDHAAHAAATTSPTDDIEQTVLTREGAAPGTPAYMSPEQRQGLPVDARSDQFSFCVALYEALHGERPSEARARKSSKVPRHLQAALARGLASEPSARHPSMESLLQALAAPSPAKSRWLGWGTVGLAMLVALAVWTWRGDAPEPAPMGDPETSAFHQEVEAARKVGGNIFFPLVMGEPRTLALSGLSRIAIGQQGLVNIQPVENGLLLTPLASGATHLLVWTRQGERRLYTVSVSGK</sequence>
<accession>A0ABX7N2F2</accession>
<name>A0ABX7N2F2_9BACT</name>
<proteinExistence type="predicted"/>
<feature type="domain" description="Protein kinase" evidence="7">
    <location>
        <begin position="67"/>
        <end position="346"/>
    </location>
</feature>
<dbReference type="CDD" id="cd14014">
    <property type="entry name" value="STKc_PknB_like"/>
    <property type="match status" value="1"/>
</dbReference>
<gene>
    <name evidence="8" type="ORF">JY572_26300</name>
</gene>
<evidence type="ECO:0000256" key="2">
    <source>
        <dbReference type="ARBA" id="ARBA00022741"/>
    </source>
</evidence>
<keyword evidence="2 5" id="KW-0547">Nucleotide-binding</keyword>
<dbReference type="PROSITE" id="PS00108">
    <property type="entry name" value="PROTEIN_KINASE_ST"/>
    <property type="match status" value="1"/>
</dbReference>
<evidence type="ECO:0000256" key="4">
    <source>
        <dbReference type="ARBA" id="ARBA00022840"/>
    </source>
</evidence>
<evidence type="ECO:0000256" key="5">
    <source>
        <dbReference type="PROSITE-ProRule" id="PRU10141"/>
    </source>
</evidence>
<dbReference type="InterPro" id="IPR008271">
    <property type="entry name" value="Ser/Thr_kinase_AS"/>
</dbReference>
<evidence type="ECO:0000256" key="3">
    <source>
        <dbReference type="ARBA" id="ARBA00022777"/>
    </source>
</evidence>
<dbReference type="Gene3D" id="3.30.200.20">
    <property type="entry name" value="Phosphorylase Kinase, domain 1"/>
    <property type="match status" value="1"/>
</dbReference>
<dbReference type="EMBL" id="CP071091">
    <property type="protein sequence ID" value="QSQ11887.1"/>
    <property type="molecule type" value="Genomic_DNA"/>
</dbReference>
<keyword evidence="4 5" id="KW-0067">ATP-binding</keyword>
<feature type="binding site" evidence="5">
    <location>
        <position position="96"/>
    </location>
    <ligand>
        <name>ATP</name>
        <dbReference type="ChEBI" id="CHEBI:30616"/>
    </ligand>
</feature>
<evidence type="ECO:0000313" key="8">
    <source>
        <dbReference type="EMBL" id="QSQ11887.1"/>
    </source>
</evidence>
<evidence type="ECO:0000256" key="6">
    <source>
        <dbReference type="SAM" id="MobiDB-lite"/>
    </source>
</evidence>
<protein>
    <submittedName>
        <fullName evidence="8">Protein kinase</fullName>
    </submittedName>
</protein>
<keyword evidence="9" id="KW-1185">Reference proteome</keyword>
<organism evidence="8 9">
    <name type="scientific">Myxococcus landrumensis</name>
    <dbReference type="NCBI Taxonomy" id="2813577"/>
    <lineage>
        <taxon>Bacteria</taxon>
        <taxon>Pseudomonadati</taxon>
        <taxon>Myxococcota</taxon>
        <taxon>Myxococcia</taxon>
        <taxon>Myxococcales</taxon>
        <taxon>Cystobacterineae</taxon>
        <taxon>Myxococcaceae</taxon>
        <taxon>Myxococcus</taxon>
    </lineage>
</organism>
<dbReference type="Gene3D" id="1.10.510.10">
    <property type="entry name" value="Transferase(Phosphotransferase) domain 1"/>
    <property type="match status" value="1"/>
</dbReference>
<dbReference type="SUPFAM" id="SSF56112">
    <property type="entry name" value="Protein kinase-like (PK-like)"/>
    <property type="match status" value="1"/>
</dbReference>
<dbReference type="PANTHER" id="PTHR43289">
    <property type="entry name" value="MITOGEN-ACTIVATED PROTEIN KINASE KINASE KINASE 20-RELATED"/>
    <property type="match status" value="1"/>
</dbReference>
<dbReference type="Proteomes" id="UP000663090">
    <property type="component" value="Chromosome"/>
</dbReference>
<feature type="region of interest" description="Disordered" evidence="6">
    <location>
        <begin position="29"/>
        <end position="57"/>
    </location>
</feature>
<keyword evidence="3 8" id="KW-0418">Kinase</keyword>
<dbReference type="PROSITE" id="PS50011">
    <property type="entry name" value="PROTEIN_KINASE_DOM"/>
    <property type="match status" value="1"/>
</dbReference>
<keyword evidence="1" id="KW-0808">Transferase</keyword>
<dbReference type="InterPro" id="IPR017441">
    <property type="entry name" value="Protein_kinase_ATP_BS"/>
</dbReference>
<dbReference type="PROSITE" id="PS00107">
    <property type="entry name" value="PROTEIN_KINASE_ATP"/>
    <property type="match status" value="1"/>
</dbReference>
<dbReference type="PANTHER" id="PTHR43289:SF6">
    <property type="entry name" value="SERINE_THREONINE-PROTEIN KINASE NEKL-3"/>
    <property type="match status" value="1"/>
</dbReference>
<evidence type="ECO:0000313" key="9">
    <source>
        <dbReference type="Proteomes" id="UP000663090"/>
    </source>
</evidence>
<dbReference type="Pfam" id="PF00069">
    <property type="entry name" value="Pkinase"/>
    <property type="match status" value="1"/>
</dbReference>
<evidence type="ECO:0000256" key="1">
    <source>
        <dbReference type="ARBA" id="ARBA00022679"/>
    </source>
</evidence>
<dbReference type="GO" id="GO:0016301">
    <property type="term" value="F:kinase activity"/>
    <property type="evidence" value="ECO:0007669"/>
    <property type="project" value="UniProtKB-KW"/>
</dbReference>